<organism evidence="2 3">
    <name type="scientific">Aplysia californica</name>
    <name type="common">California sea hare</name>
    <dbReference type="NCBI Taxonomy" id="6500"/>
    <lineage>
        <taxon>Eukaryota</taxon>
        <taxon>Metazoa</taxon>
        <taxon>Spiralia</taxon>
        <taxon>Lophotrochozoa</taxon>
        <taxon>Mollusca</taxon>
        <taxon>Gastropoda</taxon>
        <taxon>Heterobranchia</taxon>
        <taxon>Euthyneura</taxon>
        <taxon>Tectipleura</taxon>
        <taxon>Aplysiida</taxon>
        <taxon>Aplysioidea</taxon>
        <taxon>Aplysiidae</taxon>
        <taxon>Aplysia</taxon>
    </lineage>
</organism>
<evidence type="ECO:0000313" key="3">
    <source>
        <dbReference type="RefSeq" id="XP_012940703.2"/>
    </source>
</evidence>
<protein>
    <submittedName>
        <fullName evidence="3">Uncharacterized protein LOC106012383</fullName>
    </submittedName>
</protein>
<dbReference type="RefSeq" id="XP_012940703.2">
    <property type="nucleotide sequence ID" value="XM_013085249.2"/>
</dbReference>
<reference evidence="3" key="1">
    <citation type="submission" date="2025-08" db="UniProtKB">
        <authorList>
            <consortium name="RefSeq"/>
        </authorList>
    </citation>
    <scope>IDENTIFICATION</scope>
</reference>
<name>A0ABM1A4J1_APLCA</name>
<evidence type="ECO:0000256" key="1">
    <source>
        <dbReference type="SAM" id="MobiDB-lite"/>
    </source>
</evidence>
<feature type="compositionally biased region" description="Acidic residues" evidence="1">
    <location>
        <begin position="77"/>
        <end position="89"/>
    </location>
</feature>
<dbReference type="GeneID" id="106012383"/>
<gene>
    <name evidence="3" type="primary">LOC106012383</name>
</gene>
<accession>A0ABM1A4J1</accession>
<feature type="region of interest" description="Disordered" evidence="1">
    <location>
        <begin position="71"/>
        <end position="108"/>
    </location>
</feature>
<dbReference type="Proteomes" id="UP000694888">
    <property type="component" value="Unplaced"/>
</dbReference>
<proteinExistence type="predicted"/>
<keyword evidence="2" id="KW-1185">Reference proteome</keyword>
<sequence length="108" mass="12358">MMKRRQSWNLLKVKPGQEKELPFLMQYRKYKDTKQALEDHGFYDEHGSHGKTAEEEFGLSQLEEELNTAEMLAKTDTEDETKETSDEEKAEGGKGKVSGKGRFCAVVI</sequence>
<evidence type="ECO:0000313" key="2">
    <source>
        <dbReference type="Proteomes" id="UP000694888"/>
    </source>
</evidence>